<reference evidence="2 3" key="1">
    <citation type="submission" date="2019-03" db="EMBL/GenBank/DDBJ databases">
        <authorList>
            <person name="Che Y."/>
            <person name="Zhou L."/>
        </authorList>
    </citation>
    <scope>NUCLEOTIDE SEQUENCE [LARGE SCALE GENOMIC DNA]</scope>
    <source>
        <strain evidence="2 3">AIFJ1607</strain>
    </source>
</reference>
<feature type="chain" id="PRO_5020465153" description="DUF5339 domain-containing protein" evidence="1">
    <location>
        <begin position="20"/>
        <end position="114"/>
    </location>
</feature>
<evidence type="ECO:0008006" key="4">
    <source>
        <dbReference type="Google" id="ProtNLM"/>
    </source>
</evidence>
<proteinExistence type="predicted"/>
<protein>
    <recommendedName>
        <fullName evidence="4">DUF5339 domain-containing protein</fullName>
    </recommendedName>
</protein>
<keyword evidence="3" id="KW-1185">Reference proteome</keyword>
<name>A0A4P7CE44_9PAST</name>
<sequence>MKISLLRSIIIASSTLLIAVSGSATELKTSSLSIAKAQSSGKLPQQCQQMFKEIDRLIADAEKQPGTHTQMQKMKNKLSSSKQQILKMDLTLQEKSCDKGLVALNNLKQNNITE</sequence>
<evidence type="ECO:0000256" key="1">
    <source>
        <dbReference type="SAM" id="SignalP"/>
    </source>
</evidence>
<dbReference type="Pfam" id="PF17274">
    <property type="entry name" value="DUF5339"/>
    <property type="match status" value="1"/>
</dbReference>
<dbReference type="AlphaFoldDB" id="A0A4P7CE44"/>
<organism evidence="2 3">
    <name type="scientific">Actinobacillus indolicus</name>
    <dbReference type="NCBI Taxonomy" id="51049"/>
    <lineage>
        <taxon>Bacteria</taxon>
        <taxon>Pseudomonadati</taxon>
        <taxon>Pseudomonadota</taxon>
        <taxon>Gammaproteobacteria</taxon>
        <taxon>Pasteurellales</taxon>
        <taxon>Pasteurellaceae</taxon>
        <taxon>Actinobacillus</taxon>
    </lineage>
</organism>
<gene>
    <name evidence="2" type="ORF">EXH44_02205</name>
</gene>
<dbReference type="RefSeq" id="WP_162856080.1">
    <property type="nucleotide sequence ID" value="NZ_CP038145.1"/>
</dbReference>
<evidence type="ECO:0000313" key="3">
    <source>
        <dbReference type="Proteomes" id="UP000294444"/>
    </source>
</evidence>
<feature type="signal peptide" evidence="1">
    <location>
        <begin position="1"/>
        <end position="19"/>
    </location>
</feature>
<dbReference type="InterPro" id="IPR020493">
    <property type="entry name" value="Uncharacterised_HI0310"/>
</dbReference>
<evidence type="ECO:0000313" key="2">
    <source>
        <dbReference type="EMBL" id="QBQ63128.1"/>
    </source>
</evidence>
<dbReference type="KEGG" id="aio:EXH44_02205"/>
<dbReference type="Proteomes" id="UP000294444">
    <property type="component" value="Chromosome"/>
</dbReference>
<dbReference type="EMBL" id="CP038145">
    <property type="protein sequence ID" value="QBQ63128.1"/>
    <property type="molecule type" value="Genomic_DNA"/>
</dbReference>
<keyword evidence="1" id="KW-0732">Signal</keyword>
<accession>A0A4P7CE44</accession>